<evidence type="ECO:0000313" key="2">
    <source>
        <dbReference type="EMBL" id="GHH59131.1"/>
    </source>
</evidence>
<reference evidence="2" key="1">
    <citation type="journal article" date="2014" name="Int. J. Syst. Evol. Microbiol.">
        <title>Complete genome sequence of Corynebacterium casei LMG S-19264T (=DSM 44701T), isolated from a smear-ripened cheese.</title>
        <authorList>
            <consortium name="US DOE Joint Genome Institute (JGI-PGF)"/>
            <person name="Walter F."/>
            <person name="Albersmeier A."/>
            <person name="Kalinowski J."/>
            <person name="Ruckert C."/>
        </authorList>
    </citation>
    <scope>NUCLEOTIDE SEQUENCE</scope>
    <source>
        <strain evidence="2">JCM 4646</strain>
    </source>
</reference>
<sequence>MSAGPAGTAVVRRIADLLMEIVGEDRAWSDAVRPDTRLDGELLLESHELAAWSLALRRDFGDHVDLAEHVAGLDIDQIIALTVGDVAGLVTAGPPEGAEAGRATTTTTTPDRS</sequence>
<feature type="region of interest" description="Disordered" evidence="1">
    <location>
        <begin position="91"/>
        <end position="113"/>
    </location>
</feature>
<dbReference type="EMBL" id="BNBO01000001">
    <property type="protein sequence ID" value="GHH59131.1"/>
    <property type="molecule type" value="Genomic_DNA"/>
</dbReference>
<protein>
    <recommendedName>
        <fullName evidence="4">Acyl carrier protein</fullName>
    </recommendedName>
</protein>
<dbReference type="RefSeq" id="WP_190208770.1">
    <property type="nucleotide sequence ID" value="NZ_BNBO01000001.1"/>
</dbReference>
<gene>
    <name evidence="2" type="ORF">GCM10018781_01700</name>
</gene>
<evidence type="ECO:0000313" key="3">
    <source>
        <dbReference type="Proteomes" id="UP000617734"/>
    </source>
</evidence>
<name>A0A919FAN9_9ACTN</name>
<dbReference type="GeneID" id="95350728"/>
<comment type="caution">
    <text evidence="2">The sequence shown here is derived from an EMBL/GenBank/DDBJ whole genome shotgun (WGS) entry which is preliminary data.</text>
</comment>
<organism evidence="2 3">
    <name type="scientific">Kitasatospora indigofera</name>
    <dbReference type="NCBI Taxonomy" id="67307"/>
    <lineage>
        <taxon>Bacteria</taxon>
        <taxon>Bacillati</taxon>
        <taxon>Actinomycetota</taxon>
        <taxon>Actinomycetes</taxon>
        <taxon>Kitasatosporales</taxon>
        <taxon>Streptomycetaceae</taxon>
        <taxon>Kitasatospora</taxon>
    </lineage>
</organism>
<evidence type="ECO:0008006" key="4">
    <source>
        <dbReference type="Google" id="ProtNLM"/>
    </source>
</evidence>
<keyword evidence="3" id="KW-1185">Reference proteome</keyword>
<evidence type="ECO:0000256" key="1">
    <source>
        <dbReference type="SAM" id="MobiDB-lite"/>
    </source>
</evidence>
<dbReference type="Proteomes" id="UP000617734">
    <property type="component" value="Unassembled WGS sequence"/>
</dbReference>
<proteinExistence type="predicted"/>
<accession>A0A919FAN9</accession>
<reference evidence="2" key="2">
    <citation type="submission" date="2020-09" db="EMBL/GenBank/DDBJ databases">
        <authorList>
            <person name="Sun Q."/>
            <person name="Ohkuma M."/>
        </authorList>
    </citation>
    <scope>NUCLEOTIDE SEQUENCE</scope>
    <source>
        <strain evidence="2">JCM 4646</strain>
    </source>
</reference>
<dbReference type="AlphaFoldDB" id="A0A919FAN9"/>
<feature type="compositionally biased region" description="Low complexity" evidence="1">
    <location>
        <begin position="92"/>
        <end position="113"/>
    </location>
</feature>